<keyword evidence="2" id="KW-1185">Reference proteome</keyword>
<protein>
    <submittedName>
        <fullName evidence="1">Uncharacterized protein</fullName>
    </submittedName>
</protein>
<dbReference type="AlphaFoldDB" id="A0AAD7JLW6"/>
<sequence length="247" mass="27441">MSPALSPFVVSFPLPVPSRYYFYHGPKGNSAGSAVEGPRCMSTCPMPGPGIQHLLRPSYDPFLRIILSSPSYYSFFPIASSPPSLLCLELGNAVYLLPTFASFPPSFLACATALFLPCSHSFFRLDTHSPFPFFVPFLSSLIPSFPLHRESGRDVVCFVLPSFTSFVCFWRLPSFYHRVSAPRSLPRPRYLGTGLGRYPVGLPSPAHGAREFSVPCVLDYFLPSSCPIIPLSTFSSCQYLFRRIIPY</sequence>
<dbReference type="EMBL" id="JARKIB010000022">
    <property type="protein sequence ID" value="KAJ7767319.1"/>
    <property type="molecule type" value="Genomic_DNA"/>
</dbReference>
<evidence type="ECO:0000313" key="2">
    <source>
        <dbReference type="Proteomes" id="UP001215598"/>
    </source>
</evidence>
<proteinExistence type="predicted"/>
<reference evidence="1" key="1">
    <citation type="submission" date="2023-03" db="EMBL/GenBank/DDBJ databases">
        <title>Massive genome expansion in bonnet fungi (Mycena s.s.) driven by repeated elements and novel gene families across ecological guilds.</title>
        <authorList>
            <consortium name="Lawrence Berkeley National Laboratory"/>
            <person name="Harder C.B."/>
            <person name="Miyauchi S."/>
            <person name="Viragh M."/>
            <person name="Kuo A."/>
            <person name="Thoen E."/>
            <person name="Andreopoulos B."/>
            <person name="Lu D."/>
            <person name="Skrede I."/>
            <person name="Drula E."/>
            <person name="Henrissat B."/>
            <person name="Morin E."/>
            <person name="Kohler A."/>
            <person name="Barry K."/>
            <person name="LaButti K."/>
            <person name="Morin E."/>
            <person name="Salamov A."/>
            <person name="Lipzen A."/>
            <person name="Mereny Z."/>
            <person name="Hegedus B."/>
            <person name="Baldrian P."/>
            <person name="Stursova M."/>
            <person name="Weitz H."/>
            <person name="Taylor A."/>
            <person name="Grigoriev I.V."/>
            <person name="Nagy L.G."/>
            <person name="Martin F."/>
            <person name="Kauserud H."/>
        </authorList>
    </citation>
    <scope>NUCLEOTIDE SEQUENCE</scope>
    <source>
        <strain evidence="1">CBHHK182m</strain>
    </source>
</reference>
<dbReference type="Proteomes" id="UP001215598">
    <property type="component" value="Unassembled WGS sequence"/>
</dbReference>
<accession>A0AAD7JLW6</accession>
<name>A0AAD7JLW6_9AGAR</name>
<comment type="caution">
    <text evidence="1">The sequence shown here is derived from an EMBL/GenBank/DDBJ whole genome shotgun (WGS) entry which is preliminary data.</text>
</comment>
<gene>
    <name evidence="1" type="ORF">B0H16DRAFT_1521760</name>
</gene>
<evidence type="ECO:0000313" key="1">
    <source>
        <dbReference type="EMBL" id="KAJ7767319.1"/>
    </source>
</evidence>
<organism evidence="1 2">
    <name type="scientific">Mycena metata</name>
    <dbReference type="NCBI Taxonomy" id="1033252"/>
    <lineage>
        <taxon>Eukaryota</taxon>
        <taxon>Fungi</taxon>
        <taxon>Dikarya</taxon>
        <taxon>Basidiomycota</taxon>
        <taxon>Agaricomycotina</taxon>
        <taxon>Agaricomycetes</taxon>
        <taxon>Agaricomycetidae</taxon>
        <taxon>Agaricales</taxon>
        <taxon>Marasmiineae</taxon>
        <taxon>Mycenaceae</taxon>
        <taxon>Mycena</taxon>
    </lineage>
</organism>